<dbReference type="OrthoDB" id="437369at2759"/>
<name>A0A0C9UPW8_SPHS4</name>
<proteinExistence type="predicted"/>
<evidence type="ECO:0000313" key="3">
    <source>
        <dbReference type="EMBL" id="KIJ31067.1"/>
    </source>
</evidence>
<keyword evidence="1" id="KW-0472">Membrane</keyword>
<organism evidence="3 4">
    <name type="scientific">Sphaerobolus stellatus (strain SS14)</name>
    <dbReference type="NCBI Taxonomy" id="990650"/>
    <lineage>
        <taxon>Eukaryota</taxon>
        <taxon>Fungi</taxon>
        <taxon>Dikarya</taxon>
        <taxon>Basidiomycota</taxon>
        <taxon>Agaricomycotina</taxon>
        <taxon>Agaricomycetes</taxon>
        <taxon>Phallomycetidae</taxon>
        <taxon>Geastrales</taxon>
        <taxon>Sphaerobolaceae</taxon>
        <taxon>Sphaerobolus</taxon>
    </lineage>
</organism>
<dbReference type="InterPro" id="IPR017046">
    <property type="entry name" value="Prenylcysteine_Oxase1"/>
</dbReference>
<feature type="signal peptide" evidence="2">
    <location>
        <begin position="1"/>
        <end position="27"/>
    </location>
</feature>
<protein>
    <recommendedName>
        <fullName evidence="5">Prenylcysteine lyase domain-containing protein</fullName>
    </recommendedName>
</protein>
<dbReference type="SUPFAM" id="SSF51905">
    <property type="entry name" value="FAD/NAD(P)-binding domain"/>
    <property type="match status" value="1"/>
</dbReference>
<dbReference type="EMBL" id="KN837248">
    <property type="protein sequence ID" value="KIJ31067.1"/>
    <property type="molecule type" value="Genomic_DNA"/>
</dbReference>
<feature type="transmembrane region" description="Helical" evidence="1">
    <location>
        <begin position="43"/>
        <end position="61"/>
    </location>
</feature>
<dbReference type="AlphaFoldDB" id="A0A0C9UPW8"/>
<dbReference type="PANTHER" id="PTHR15944">
    <property type="entry name" value="FARNESYLCYSTEINE LYASE"/>
    <property type="match status" value="1"/>
</dbReference>
<dbReference type="HOGENOM" id="CLU_1723493_0_0_1"/>
<evidence type="ECO:0000313" key="4">
    <source>
        <dbReference type="Proteomes" id="UP000054279"/>
    </source>
</evidence>
<dbReference type="Gene3D" id="3.50.50.60">
    <property type="entry name" value="FAD/NAD(P)-binding domain"/>
    <property type="match status" value="1"/>
</dbReference>
<feature type="chain" id="PRO_5002204918" description="Prenylcysteine lyase domain-containing protein" evidence="2">
    <location>
        <begin position="28"/>
        <end position="152"/>
    </location>
</feature>
<keyword evidence="1" id="KW-1133">Transmembrane helix</keyword>
<accession>A0A0C9UPW8</accession>
<keyword evidence="1" id="KW-0812">Transmembrane</keyword>
<keyword evidence="4" id="KW-1185">Reference proteome</keyword>
<dbReference type="InterPro" id="IPR036188">
    <property type="entry name" value="FAD/NAD-bd_sf"/>
</dbReference>
<dbReference type="GO" id="GO:0001735">
    <property type="term" value="F:prenylcysteine oxidase activity"/>
    <property type="evidence" value="ECO:0007669"/>
    <property type="project" value="InterPro"/>
</dbReference>
<dbReference type="PANTHER" id="PTHR15944:SF0">
    <property type="entry name" value="PRENYLCYSTEINE LYASE DOMAIN-CONTAINING PROTEIN"/>
    <property type="match status" value="1"/>
</dbReference>
<evidence type="ECO:0008006" key="5">
    <source>
        <dbReference type="Google" id="ProtNLM"/>
    </source>
</evidence>
<sequence length="152" mass="16049">MIGEVLTSLLVLLTSCHLFTIFPSAHALQQAADVPSKQRKPHHVAIIGAGAAGSSATYWLARASNRSKEVEFEIEVFEGEGYIGGRSTVVFPHNSKAFQPVKLGASIFVTANKDLIHVAQEFGLTLTAPGGELGGLVLIPVTWTNAVSAALL</sequence>
<dbReference type="GO" id="GO:0030327">
    <property type="term" value="P:prenylated protein catabolic process"/>
    <property type="evidence" value="ECO:0007669"/>
    <property type="project" value="TreeGrafter"/>
</dbReference>
<evidence type="ECO:0000256" key="1">
    <source>
        <dbReference type="SAM" id="Phobius"/>
    </source>
</evidence>
<gene>
    <name evidence="3" type="ORF">M422DRAFT_267276</name>
</gene>
<keyword evidence="2" id="KW-0732">Signal</keyword>
<evidence type="ECO:0000256" key="2">
    <source>
        <dbReference type="SAM" id="SignalP"/>
    </source>
</evidence>
<reference evidence="3 4" key="1">
    <citation type="submission" date="2014-06" db="EMBL/GenBank/DDBJ databases">
        <title>Evolutionary Origins and Diversification of the Mycorrhizal Mutualists.</title>
        <authorList>
            <consortium name="DOE Joint Genome Institute"/>
            <consortium name="Mycorrhizal Genomics Consortium"/>
            <person name="Kohler A."/>
            <person name="Kuo A."/>
            <person name="Nagy L.G."/>
            <person name="Floudas D."/>
            <person name="Copeland A."/>
            <person name="Barry K.W."/>
            <person name="Cichocki N."/>
            <person name="Veneault-Fourrey C."/>
            <person name="LaButti K."/>
            <person name="Lindquist E.A."/>
            <person name="Lipzen A."/>
            <person name="Lundell T."/>
            <person name="Morin E."/>
            <person name="Murat C."/>
            <person name="Riley R."/>
            <person name="Ohm R."/>
            <person name="Sun H."/>
            <person name="Tunlid A."/>
            <person name="Henrissat B."/>
            <person name="Grigoriev I.V."/>
            <person name="Hibbett D.S."/>
            <person name="Martin F."/>
        </authorList>
    </citation>
    <scope>NUCLEOTIDE SEQUENCE [LARGE SCALE GENOMIC DNA]</scope>
    <source>
        <strain evidence="3 4">SS14</strain>
    </source>
</reference>
<dbReference type="Proteomes" id="UP000054279">
    <property type="component" value="Unassembled WGS sequence"/>
</dbReference>
<dbReference type="Pfam" id="PF13450">
    <property type="entry name" value="NAD_binding_8"/>
    <property type="match status" value="1"/>
</dbReference>